<dbReference type="Proteomes" id="UP000688137">
    <property type="component" value="Unassembled WGS sequence"/>
</dbReference>
<protein>
    <submittedName>
        <fullName evidence="3">Uncharacterized protein</fullName>
    </submittedName>
</protein>
<evidence type="ECO:0000256" key="1">
    <source>
        <dbReference type="SAM" id="Coils"/>
    </source>
</evidence>
<feature type="region of interest" description="Disordered" evidence="2">
    <location>
        <begin position="1"/>
        <end position="70"/>
    </location>
</feature>
<organism evidence="3 4">
    <name type="scientific">Paramecium primaurelia</name>
    <dbReference type="NCBI Taxonomy" id="5886"/>
    <lineage>
        <taxon>Eukaryota</taxon>
        <taxon>Sar</taxon>
        <taxon>Alveolata</taxon>
        <taxon>Ciliophora</taxon>
        <taxon>Intramacronucleata</taxon>
        <taxon>Oligohymenophorea</taxon>
        <taxon>Peniculida</taxon>
        <taxon>Parameciidae</taxon>
        <taxon>Paramecium</taxon>
    </lineage>
</organism>
<dbReference type="EMBL" id="CAJJDM010000009">
    <property type="protein sequence ID" value="CAD8048412.1"/>
    <property type="molecule type" value="Genomic_DNA"/>
</dbReference>
<dbReference type="OMA" id="MQCQIKD"/>
<feature type="compositionally biased region" description="Polar residues" evidence="2">
    <location>
        <begin position="1"/>
        <end position="40"/>
    </location>
</feature>
<keyword evidence="1" id="KW-0175">Coiled coil</keyword>
<accession>A0A8S1K0V6</accession>
<feature type="coiled-coil region" evidence="1">
    <location>
        <begin position="227"/>
        <end position="468"/>
    </location>
</feature>
<name>A0A8S1K0V6_PARPR</name>
<gene>
    <name evidence="3" type="ORF">PPRIM_AZ9-3.1.T0120454</name>
</gene>
<proteinExistence type="predicted"/>
<evidence type="ECO:0000256" key="2">
    <source>
        <dbReference type="SAM" id="MobiDB-lite"/>
    </source>
</evidence>
<feature type="region of interest" description="Disordered" evidence="2">
    <location>
        <begin position="112"/>
        <end position="133"/>
    </location>
</feature>
<keyword evidence="4" id="KW-1185">Reference proteome</keyword>
<dbReference type="AlphaFoldDB" id="A0A8S1K0V6"/>
<comment type="caution">
    <text evidence="3">The sequence shown here is derived from an EMBL/GenBank/DDBJ whole genome shotgun (WGS) entry which is preliminary data.</text>
</comment>
<reference evidence="3" key="1">
    <citation type="submission" date="2021-01" db="EMBL/GenBank/DDBJ databases">
        <authorList>
            <consortium name="Genoscope - CEA"/>
            <person name="William W."/>
        </authorList>
    </citation>
    <scope>NUCLEOTIDE SEQUENCE</scope>
</reference>
<evidence type="ECO:0000313" key="3">
    <source>
        <dbReference type="EMBL" id="CAD8048412.1"/>
    </source>
</evidence>
<evidence type="ECO:0000313" key="4">
    <source>
        <dbReference type="Proteomes" id="UP000688137"/>
    </source>
</evidence>
<sequence length="517" mass="60147">MFTNQMQQPNTSYGPMPTQFAQNQNRNSQQPSLGPNQKQIYPQMIPPQQTQNIPQIPNSIPQPINQSQQQIRPNTISNRMIPQQEPLRSIRNQVQPFQQSPQKYMNIDNPISIRNQNNLSPQGPASHKSNANLSGQKPAFVEYFPPVYVPHIEPMITQTVVDNPIKVVDLMKFEEMWMKRMQGIEELLATKQQPVEPETLELRAVQNDDSERVIELQNELFRTKQLVEDRDKEIMDLKSQLQSAIEQLDFENQQSKNSASMLISELQMKITNLQSTIVNIQLELKQSGQNLEKYKLENVQLKNDVQNYIMQCQIKDETIMKLNQQLKQLNLDLQSNQNGSYTQVTELQIQITTYQQTISNLKNDLLLNAQLIEKLQRENGQLRLDIQNYVAKCNEKDDYIQKLEQEISELTQQVDQLSEEITTTQSVKTYEEEAKIWKKKFKELNDVYHSCQEKLMVKEAEYESLQKQQSSQKIVTQTTVVQQHSSRQVKNDSDYVSSSLTQNDIEKLQNLQKPLQL</sequence>
<feature type="compositionally biased region" description="Low complexity" evidence="2">
    <location>
        <begin position="42"/>
        <end position="70"/>
    </location>
</feature>